<organism evidence="1">
    <name type="scientific">uncultured Caudovirales phage</name>
    <dbReference type="NCBI Taxonomy" id="2100421"/>
    <lineage>
        <taxon>Viruses</taxon>
        <taxon>Duplodnaviria</taxon>
        <taxon>Heunggongvirae</taxon>
        <taxon>Uroviricota</taxon>
        <taxon>Caudoviricetes</taxon>
        <taxon>Peduoviridae</taxon>
        <taxon>Maltschvirus</taxon>
        <taxon>Maltschvirus maltsch</taxon>
    </lineage>
</organism>
<gene>
    <name evidence="1" type="ORF">UFOVP156_2</name>
</gene>
<evidence type="ECO:0000313" key="1">
    <source>
        <dbReference type="EMBL" id="CAB5178487.1"/>
    </source>
</evidence>
<dbReference type="EMBL" id="LR798205">
    <property type="protein sequence ID" value="CAB5178487.1"/>
    <property type="molecule type" value="Genomic_DNA"/>
</dbReference>
<accession>A0A6J7WCB8</accession>
<reference evidence="1" key="1">
    <citation type="submission" date="2020-05" db="EMBL/GenBank/DDBJ databases">
        <authorList>
            <person name="Chiriac C."/>
            <person name="Salcher M."/>
            <person name="Ghai R."/>
            <person name="Kavagutti S V."/>
        </authorList>
    </citation>
    <scope>NUCLEOTIDE SEQUENCE</scope>
</reference>
<proteinExistence type="predicted"/>
<sequence length="68" mass="7367">MNICFLYHGNRVLATGCAPTTHGARLAALQALSATHGDLPVRECQYRVFLAYTSVSTTNTTGQNHHAH</sequence>
<protein>
    <submittedName>
        <fullName evidence="1">Uncharacterized protein</fullName>
    </submittedName>
</protein>
<name>A0A6J7WCB8_9CAUD</name>